<name>A0A6J8EEH9_MYTCO</name>
<evidence type="ECO:0000313" key="3">
    <source>
        <dbReference type="Proteomes" id="UP000507470"/>
    </source>
</evidence>
<accession>A0A6J8EEH9</accession>
<keyword evidence="3" id="KW-1185">Reference proteome</keyword>
<dbReference type="OrthoDB" id="6188127at2759"/>
<evidence type="ECO:0000313" key="2">
    <source>
        <dbReference type="EMBL" id="CAC5419119.1"/>
    </source>
</evidence>
<reference evidence="2 3" key="1">
    <citation type="submission" date="2020-06" db="EMBL/GenBank/DDBJ databases">
        <authorList>
            <person name="Li R."/>
            <person name="Bekaert M."/>
        </authorList>
    </citation>
    <scope>NUCLEOTIDE SEQUENCE [LARGE SCALE GENOMIC DNA]</scope>
    <source>
        <strain evidence="3">wild</strain>
    </source>
</reference>
<feature type="compositionally biased region" description="Polar residues" evidence="1">
    <location>
        <begin position="17"/>
        <end position="29"/>
    </location>
</feature>
<gene>
    <name evidence="2" type="ORF">MCOR_51505</name>
</gene>
<proteinExistence type="predicted"/>
<organism evidence="2 3">
    <name type="scientific">Mytilus coruscus</name>
    <name type="common">Sea mussel</name>
    <dbReference type="NCBI Taxonomy" id="42192"/>
    <lineage>
        <taxon>Eukaryota</taxon>
        <taxon>Metazoa</taxon>
        <taxon>Spiralia</taxon>
        <taxon>Lophotrochozoa</taxon>
        <taxon>Mollusca</taxon>
        <taxon>Bivalvia</taxon>
        <taxon>Autobranchia</taxon>
        <taxon>Pteriomorphia</taxon>
        <taxon>Mytilida</taxon>
        <taxon>Mytiloidea</taxon>
        <taxon>Mytilidae</taxon>
        <taxon>Mytilinae</taxon>
        <taxon>Mytilus</taxon>
    </lineage>
</organism>
<dbReference type="Proteomes" id="UP000507470">
    <property type="component" value="Unassembled WGS sequence"/>
</dbReference>
<feature type="region of interest" description="Disordered" evidence="1">
    <location>
        <begin position="1"/>
        <end position="119"/>
    </location>
</feature>
<sequence length="351" mass="40243">MLILEKTRREKPLSDVKCQQCSQLPQKSNHLPHESSHLPHRSSHIPPECSHLPPKCNKLPLKVKNQVKSSKTRALRRGQKESDTDDSGVPEKISKTVKNQVKSPKTRSQRKRQIESVTDDPVVPDKISKTVKNEVDKPKTMSQRRRQKAVNTINTDKTRIRKAVRCEICGVPQQNIWRHMKRAHDTAIQKEDKVKSPKGYITYICPALRRIKGCPATKCRKPVERLRDHLVRTHKIPNGSKQLINLMHKAEPLRKEKPSEKKVREEVDTVLVIDSDDDNVKIKQEHVKIEPEEVKVKAESYISVSDSESHISYEATQVESSDDDIMYAQTQKAEVEEQQQSEVISLRGQNG</sequence>
<protein>
    <submittedName>
        <fullName evidence="2">Uncharacterized protein</fullName>
    </submittedName>
</protein>
<evidence type="ECO:0000256" key="1">
    <source>
        <dbReference type="SAM" id="MobiDB-lite"/>
    </source>
</evidence>
<dbReference type="EMBL" id="CACVKT020008992">
    <property type="protein sequence ID" value="CAC5419119.1"/>
    <property type="molecule type" value="Genomic_DNA"/>
</dbReference>
<dbReference type="AlphaFoldDB" id="A0A6J8EEH9"/>
<feature type="region of interest" description="Disordered" evidence="1">
    <location>
        <begin position="331"/>
        <end position="351"/>
    </location>
</feature>
<feature type="compositionally biased region" description="Basic and acidic residues" evidence="1">
    <location>
        <begin position="1"/>
        <end position="14"/>
    </location>
</feature>